<protein>
    <submittedName>
        <fullName evidence="4">Bacteroides conjugative transposon TraM protein</fullName>
    </submittedName>
</protein>
<dbReference type="InterPro" id="IPR022187">
    <property type="entry name" value="Conjug_transposon_TraM"/>
</dbReference>
<dbReference type="EMBL" id="FZOQ01000021">
    <property type="protein sequence ID" value="SNT02663.1"/>
    <property type="molecule type" value="Genomic_DNA"/>
</dbReference>
<dbReference type="Pfam" id="PF12508">
    <property type="entry name" value="Transposon_TraM"/>
    <property type="match status" value="1"/>
</dbReference>
<evidence type="ECO:0000313" key="4">
    <source>
        <dbReference type="EMBL" id="SNT02663.1"/>
    </source>
</evidence>
<dbReference type="RefSeq" id="WP_089320828.1">
    <property type="nucleotide sequence ID" value="NZ_FZOQ01000021.1"/>
</dbReference>
<evidence type="ECO:0000259" key="3">
    <source>
        <dbReference type="Pfam" id="PF12508"/>
    </source>
</evidence>
<dbReference type="OrthoDB" id="1453786at2"/>
<proteinExistence type="predicted"/>
<feature type="transmembrane region" description="Helical" evidence="2">
    <location>
        <begin position="12"/>
        <end position="29"/>
    </location>
</feature>
<accession>A0A239JBJ8</accession>
<dbReference type="InterPro" id="IPR055407">
    <property type="entry name" value="TraM_C"/>
</dbReference>
<feature type="region of interest" description="Disordered" evidence="1">
    <location>
        <begin position="135"/>
        <end position="154"/>
    </location>
</feature>
<keyword evidence="2" id="KW-0472">Membrane</keyword>
<keyword evidence="5" id="KW-1185">Reference proteome</keyword>
<name>A0A239JBJ8_9BACT</name>
<feature type="domain" description="Conjugative transposon TraM C-terminal" evidence="3">
    <location>
        <begin position="238"/>
        <end position="387"/>
    </location>
</feature>
<dbReference type="AlphaFoldDB" id="A0A239JBJ8"/>
<gene>
    <name evidence="4" type="ORF">SAMN06296052_12112</name>
</gene>
<dbReference type="Proteomes" id="UP000198432">
    <property type="component" value="Unassembled WGS sequence"/>
</dbReference>
<organism evidence="4 5">
    <name type="scientific">Pontibacter ummariensis</name>
    <dbReference type="NCBI Taxonomy" id="1610492"/>
    <lineage>
        <taxon>Bacteria</taxon>
        <taxon>Pseudomonadati</taxon>
        <taxon>Bacteroidota</taxon>
        <taxon>Cytophagia</taxon>
        <taxon>Cytophagales</taxon>
        <taxon>Hymenobacteraceae</taxon>
        <taxon>Pontibacter</taxon>
    </lineage>
</organism>
<reference evidence="5" key="1">
    <citation type="submission" date="2017-06" db="EMBL/GenBank/DDBJ databases">
        <authorList>
            <person name="Varghese N."/>
            <person name="Submissions S."/>
        </authorList>
    </citation>
    <scope>NUCLEOTIDE SEQUENCE [LARGE SCALE GENOMIC DNA]</scope>
    <source>
        <strain evidence="5">NKM1</strain>
    </source>
</reference>
<keyword evidence="2" id="KW-0812">Transmembrane</keyword>
<evidence type="ECO:0000313" key="5">
    <source>
        <dbReference type="Proteomes" id="UP000198432"/>
    </source>
</evidence>
<sequence length="393" mass="44885">MKRINFRHPRYAIPLIILPFLVLLNYLWLDMTPAATAAQTKVELTETTALNTSLPDANLRKREMKDKFSAFQDEFKYRTDYSAMQEIGEDRVNPRDIAYGSVYTEEERRMLDSLNNRILSDHQPEGFMERVSQRQRISSERYASATASVPGRSARPMRKVESAYEEEMRLFREQMMFIDSLSRVGEEPVPSRRGPQPMKALAPASEKQEPTPLPVTKYRNTNKAFFNTITADGEEQFIRAILDEGLKVMQGGRIRIRLLDDIYVRDYEIKKGSYLYGTVSGFSAQRIEIAIRSILYGNQIIPVDLSIYDNDGLAGLYVPDSQFRDFTKELAGNVSSGQTLTFEDAPDNASQMLYSMLEKVSQTTTRAAGKAIRKNKAKLKYNTIVYLIDNKAP</sequence>
<dbReference type="NCBIfam" id="TIGR03779">
    <property type="entry name" value="Bac_Flav_CT_M"/>
    <property type="match status" value="1"/>
</dbReference>
<feature type="region of interest" description="Disordered" evidence="1">
    <location>
        <begin position="185"/>
        <end position="214"/>
    </location>
</feature>
<keyword evidence="2" id="KW-1133">Transmembrane helix</keyword>
<evidence type="ECO:0000256" key="2">
    <source>
        <dbReference type="SAM" id="Phobius"/>
    </source>
</evidence>
<evidence type="ECO:0000256" key="1">
    <source>
        <dbReference type="SAM" id="MobiDB-lite"/>
    </source>
</evidence>